<evidence type="ECO:0000313" key="7">
    <source>
        <dbReference type="Proteomes" id="UP001462640"/>
    </source>
</evidence>
<dbReference type="PANTHER" id="PTHR37419:SF1">
    <property type="entry name" value="SERINE_THREONINE-PROTEIN KINASE TOXIN HIPA"/>
    <property type="match status" value="1"/>
</dbReference>
<feature type="domain" description="HipA-like C-terminal" evidence="4">
    <location>
        <begin position="156"/>
        <end position="413"/>
    </location>
</feature>
<gene>
    <name evidence="6" type="ORF">ABDJ40_19645</name>
</gene>
<dbReference type="Pfam" id="PF07804">
    <property type="entry name" value="HipA_C"/>
    <property type="match status" value="1"/>
</dbReference>
<protein>
    <submittedName>
        <fullName evidence="6">Type II toxin-antitoxin system HipA family toxin</fullName>
    </submittedName>
</protein>
<keyword evidence="2" id="KW-0808">Transferase</keyword>
<dbReference type="NCBIfam" id="TIGR03071">
    <property type="entry name" value="couple_hipA"/>
    <property type="match status" value="1"/>
</dbReference>
<organism evidence="6 7">
    <name type="scientific">Roseateles flavus</name>
    <dbReference type="NCBI Taxonomy" id="3149041"/>
    <lineage>
        <taxon>Bacteria</taxon>
        <taxon>Pseudomonadati</taxon>
        <taxon>Pseudomonadota</taxon>
        <taxon>Betaproteobacteria</taxon>
        <taxon>Burkholderiales</taxon>
        <taxon>Sphaerotilaceae</taxon>
        <taxon>Roseateles</taxon>
    </lineage>
</organism>
<sequence length="457" mass="50507">MARKRPRALQLWMNGTRVGTWTLPSHAPDILQYDPQWTQSPAGRPLSLSLPFTPGNQPLRGDAVRAYFENLLPDSKDIRERMARRFGVSASSAYELLAEVGRDCVGALEILPEGAVPTGTGPLQARPLDEAEVAQVLRSATMPQSLGRADDVDFRLSLAGAQEKTALLQQEGRWFMPQGSTPTTHIFKLPLGLIGGLKIDMRHSVENEWLCSMILKAFGVPVADCWPAQFEDVKVLVVERFDRAWLSNLGQQRRLLRLPQEDLCQATATPPSIKYEADGGPGMDRLMTVLGGSVTREEDRRIFFKAQLLFWLLRAPDGHAKNFSLRLLAGGRYQLTPLYDVLSAYPVLGTGRSQLSPFKVKMAMAVRSKNPHWEMRGILRRHWLALGARYGITTEDGRPAAELIDEMIEAVPQVVDTVQAELPPGFPDEVASRILKGLLDAAQRLKNPAPSNPGGPG</sequence>
<evidence type="ECO:0000259" key="5">
    <source>
        <dbReference type="Pfam" id="PF13657"/>
    </source>
</evidence>
<evidence type="ECO:0000256" key="3">
    <source>
        <dbReference type="ARBA" id="ARBA00022777"/>
    </source>
</evidence>
<dbReference type="PANTHER" id="PTHR37419">
    <property type="entry name" value="SERINE/THREONINE-PROTEIN KINASE TOXIN HIPA"/>
    <property type="match status" value="1"/>
</dbReference>
<dbReference type="RefSeq" id="WP_347612179.1">
    <property type="nucleotide sequence ID" value="NZ_JBDPZC010000010.1"/>
</dbReference>
<accession>A0ABV0GIR7</accession>
<dbReference type="CDD" id="cd17808">
    <property type="entry name" value="HipA_Ec_like"/>
    <property type="match status" value="1"/>
</dbReference>
<dbReference type="InterPro" id="IPR017508">
    <property type="entry name" value="HipA_N1"/>
</dbReference>
<evidence type="ECO:0000256" key="1">
    <source>
        <dbReference type="ARBA" id="ARBA00010164"/>
    </source>
</evidence>
<dbReference type="Pfam" id="PF13657">
    <property type="entry name" value="Couple_hipA"/>
    <property type="match status" value="1"/>
</dbReference>
<name>A0ABV0GIR7_9BURK</name>
<reference evidence="6 7" key="1">
    <citation type="submission" date="2024-05" db="EMBL/GenBank/DDBJ databases">
        <title>Roseateles sp. 2.12 16S ribosomal RNA gene Genome sequencing and assembly.</title>
        <authorList>
            <person name="Woo H."/>
        </authorList>
    </citation>
    <scope>NUCLEOTIDE SEQUENCE [LARGE SCALE GENOMIC DNA]</scope>
    <source>
        <strain evidence="6 7">2.12</strain>
    </source>
</reference>
<keyword evidence="3" id="KW-0418">Kinase</keyword>
<evidence type="ECO:0000259" key="4">
    <source>
        <dbReference type="Pfam" id="PF07804"/>
    </source>
</evidence>
<dbReference type="EMBL" id="JBDPZC010000010">
    <property type="protein sequence ID" value="MEO3714985.1"/>
    <property type="molecule type" value="Genomic_DNA"/>
</dbReference>
<feature type="domain" description="HipA N-terminal subdomain 1" evidence="5">
    <location>
        <begin position="9"/>
        <end position="110"/>
    </location>
</feature>
<dbReference type="InterPro" id="IPR052028">
    <property type="entry name" value="HipA_Ser/Thr_kinase"/>
</dbReference>
<evidence type="ECO:0000313" key="6">
    <source>
        <dbReference type="EMBL" id="MEO3714985.1"/>
    </source>
</evidence>
<comment type="similarity">
    <text evidence="1">Belongs to the HipA Ser/Thr kinase family.</text>
</comment>
<keyword evidence="7" id="KW-1185">Reference proteome</keyword>
<evidence type="ECO:0000256" key="2">
    <source>
        <dbReference type="ARBA" id="ARBA00022679"/>
    </source>
</evidence>
<dbReference type="Proteomes" id="UP001462640">
    <property type="component" value="Unassembled WGS sequence"/>
</dbReference>
<proteinExistence type="inferred from homology"/>
<comment type="caution">
    <text evidence="6">The sequence shown here is derived from an EMBL/GenBank/DDBJ whole genome shotgun (WGS) entry which is preliminary data.</text>
</comment>
<dbReference type="InterPro" id="IPR012893">
    <property type="entry name" value="HipA-like_C"/>
</dbReference>